<proteinExistence type="predicted"/>
<dbReference type="EMBL" id="BMZA01000002">
    <property type="protein sequence ID" value="GGY95370.1"/>
    <property type="molecule type" value="Genomic_DNA"/>
</dbReference>
<dbReference type="AlphaFoldDB" id="A0A918PB82"/>
<sequence length="113" mass="12989">MPLMRFQSEIDDDPFERRRETRHNSAVTVMLQFASGSRTSVQLTDVSLHGCCIRGDSDRLHQGRILSIGLNDHPMLDAIVRWVRDDTAGMEFLHPVPVERREWHDLMDSGFGL</sequence>
<dbReference type="Gene3D" id="2.40.10.220">
    <property type="entry name" value="predicted glycosyltransferase like domains"/>
    <property type="match status" value="1"/>
</dbReference>
<gene>
    <name evidence="2" type="ORF">GCM10011614_07590</name>
</gene>
<accession>A0A918PB82</accession>
<evidence type="ECO:0000313" key="2">
    <source>
        <dbReference type="EMBL" id="GGY95370.1"/>
    </source>
</evidence>
<dbReference type="SUPFAM" id="SSF141371">
    <property type="entry name" value="PilZ domain-like"/>
    <property type="match status" value="1"/>
</dbReference>
<reference evidence="2" key="2">
    <citation type="submission" date="2020-09" db="EMBL/GenBank/DDBJ databases">
        <authorList>
            <person name="Sun Q."/>
            <person name="Kim S."/>
        </authorList>
    </citation>
    <scope>NUCLEOTIDE SEQUENCE</scope>
    <source>
        <strain evidence="2">KCTC 32255</strain>
    </source>
</reference>
<name>A0A918PB82_9SPHN</name>
<keyword evidence="3" id="KW-1185">Reference proteome</keyword>
<evidence type="ECO:0000313" key="3">
    <source>
        <dbReference type="Proteomes" id="UP000648075"/>
    </source>
</evidence>
<comment type="caution">
    <text evidence="2">The sequence shown here is derived from an EMBL/GenBank/DDBJ whole genome shotgun (WGS) entry which is preliminary data.</text>
</comment>
<dbReference type="Pfam" id="PF07238">
    <property type="entry name" value="PilZ"/>
    <property type="match status" value="1"/>
</dbReference>
<feature type="domain" description="PilZ" evidence="1">
    <location>
        <begin position="16"/>
        <end position="100"/>
    </location>
</feature>
<dbReference type="GO" id="GO:0035438">
    <property type="term" value="F:cyclic-di-GMP binding"/>
    <property type="evidence" value="ECO:0007669"/>
    <property type="project" value="InterPro"/>
</dbReference>
<organism evidence="2 3">
    <name type="scientific">Novosphingobium colocasiae</name>
    <dbReference type="NCBI Taxonomy" id="1256513"/>
    <lineage>
        <taxon>Bacteria</taxon>
        <taxon>Pseudomonadati</taxon>
        <taxon>Pseudomonadota</taxon>
        <taxon>Alphaproteobacteria</taxon>
        <taxon>Sphingomonadales</taxon>
        <taxon>Sphingomonadaceae</taxon>
        <taxon>Novosphingobium</taxon>
    </lineage>
</organism>
<reference evidence="2" key="1">
    <citation type="journal article" date="2014" name="Int. J. Syst. Evol. Microbiol.">
        <title>Complete genome sequence of Corynebacterium casei LMG S-19264T (=DSM 44701T), isolated from a smear-ripened cheese.</title>
        <authorList>
            <consortium name="US DOE Joint Genome Institute (JGI-PGF)"/>
            <person name="Walter F."/>
            <person name="Albersmeier A."/>
            <person name="Kalinowski J."/>
            <person name="Ruckert C."/>
        </authorList>
    </citation>
    <scope>NUCLEOTIDE SEQUENCE</scope>
    <source>
        <strain evidence="2">KCTC 32255</strain>
    </source>
</reference>
<protein>
    <recommendedName>
        <fullName evidence="1">PilZ domain-containing protein</fullName>
    </recommendedName>
</protein>
<dbReference type="InterPro" id="IPR009875">
    <property type="entry name" value="PilZ_domain"/>
</dbReference>
<evidence type="ECO:0000259" key="1">
    <source>
        <dbReference type="Pfam" id="PF07238"/>
    </source>
</evidence>
<dbReference type="Proteomes" id="UP000648075">
    <property type="component" value="Unassembled WGS sequence"/>
</dbReference>